<proteinExistence type="predicted"/>
<organism evidence="1">
    <name type="scientific">Trepomonas sp. PC1</name>
    <dbReference type="NCBI Taxonomy" id="1076344"/>
    <lineage>
        <taxon>Eukaryota</taxon>
        <taxon>Metamonada</taxon>
        <taxon>Diplomonadida</taxon>
        <taxon>Hexamitidae</taxon>
        <taxon>Hexamitinae</taxon>
        <taxon>Trepomonas</taxon>
    </lineage>
</organism>
<name>A0A146JZW1_9EUKA</name>
<reference evidence="1" key="1">
    <citation type="submission" date="2015-07" db="EMBL/GenBank/DDBJ databases">
        <title>Adaptation to a free-living lifestyle via gene acquisitions in the diplomonad Trepomonas sp. PC1.</title>
        <authorList>
            <person name="Xu F."/>
            <person name="Jerlstrom-Hultqvist J."/>
            <person name="Kolisko M."/>
            <person name="Simpson A.G.B."/>
            <person name="Roger A.J."/>
            <person name="Svard S.G."/>
            <person name="Andersson J.O."/>
        </authorList>
    </citation>
    <scope>NUCLEOTIDE SEQUENCE</scope>
    <source>
        <strain evidence="1">PC1</strain>
    </source>
</reference>
<sequence length="505" mass="59413">QLNQQSSFIQGVQPQKVQKRANDVLSTHLIELEDTNAIQDRIIAHNDIKKRAMQVPDEQELREVFDKDLQQLSPENLVKKVIASTQQRDQAKQQKIDYVNIQQKRDANINFDELYQTQFQQTAKVPKTQFDQPPFSPTRNVQSGRQQIFDSHLDSFPAEILAYVQKDFISQLKNGSLWAFHPEEVLSLIKEQCDPLQYESDFFGEVFDVLKEKHGFIYKNQVQKQTSYQKHEISLEEALDFISNYKQSEIQEKLIVDELSAAASRYGQSYLKAFAQLDQLIEQRNQNTKQKIQDKINYDKEMVQKSMAVQTEVEKVQESLIKQHNQKTLIEKEMHFDHDIKNDFLTDFYQSYLQQKTDQSVKQKTEFVMTNALQNTTQLFPYQYEQLQSKKEQLLEEDLFEEGIYMDFQQESKLIQNVELESFLKEPIEARQNPLMPRFKEAFQTLRTHIDEQIAVFDALADQMCYEERLCELYEKFAYGTENKEETAKQIQALSGILPKDCNVE</sequence>
<feature type="non-terminal residue" evidence="1">
    <location>
        <position position="1"/>
    </location>
</feature>
<dbReference type="EMBL" id="GDID01006413">
    <property type="protein sequence ID" value="JAP90193.1"/>
    <property type="molecule type" value="Transcribed_RNA"/>
</dbReference>
<protein>
    <submittedName>
        <fullName evidence="1">Uncharacterized protein</fullName>
    </submittedName>
</protein>
<accession>A0A146JZW1</accession>
<evidence type="ECO:0000313" key="1">
    <source>
        <dbReference type="EMBL" id="JAP90193.1"/>
    </source>
</evidence>
<dbReference type="AlphaFoldDB" id="A0A146JZW1"/>
<gene>
    <name evidence="1" type="ORF">TPC1_30312</name>
</gene>